<feature type="compositionally biased region" description="Basic and acidic residues" evidence="2">
    <location>
        <begin position="166"/>
        <end position="180"/>
    </location>
</feature>
<keyword evidence="4" id="KW-1185">Reference proteome</keyword>
<feature type="compositionally biased region" description="Polar residues" evidence="2">
    <location>
        <begin position="267"/>
        <end position="276"/>
    </location>
</feature>
<feature type="compositionally biased region" description="Low complexity" evidence="2">
    <location>
        <begin position="578"/>
        <end position="588"/>
    </location>
</feature>
<keyword evidence="1" id="KW-0175">Coiled coil</keyword>
<feature type="compositionally biased region" description="Polar residues" evidence="2">
    <location>
        <begin position="310"/>
        <end position="324"/>
    </location>
</feature>
<dbReference type="Proteomes" id="UP000186601">
    <property type="component" value="Unassembled WGS sequence"/>
</dbReference>
<evidence type="ECO:0000313" key="3">
    <source>
        <dbReference type="EMBL" id="PSR92205.1"/>
    </source>
</evidence>
<protein>
    <submittedName>
        <fullName evidence="3">Uncharacterized protein</fullName>
    </submittedName>
</protein>
<dbReference type="AlphaFoldDB" id="A0A2R6PJ86"/>
<proteinExistence type="predicted"/>
<feature type="compositionally biased region" description="Polar residues" evidence="2">
    <location>
        <begin position="774"/>
        <end position="791"/>
    </location>
</feature>
<name>A0A2R6PJ86_9APHY</name>
<dbReference type="EMBL" id="MLYV02000479">
    <property type="protein sequence ID" value="PSR92205.1"/>
    <property type="molecule type" value="Genomic_DNA"/>
</dbReference>
<feature type="region of interest" description="Disordered" evidence="2">
    <location>
        <begin position="820"/>
        <end position="848"/>
    </location>
</feature>
<organism evidence="3 4">
    <name type="scientific">Hermanssonia centrifuga</name>
    <dbReference type="NCBI Taxonomy" id="98765"/>
    <lineage>
        <taxon>Eukaryota</taxon>
        <taxon>Fungi</taxon>
        <taxon>Dikarya</taxon>
        <taxon>Basidiomycota</taxon>
        <taxon>Agaricomycotina</taxon>
        <taxon>Agaricomycetes</taxon>
        <taxon>Polyporales</taxon>
        <taxon>Meruliaceae</taxon>
        <taxon>Hermanssonia</taxon>
    </lineage>
</organism>
<dbReference type="OrthoDB" id="4088568at2759"/>
<feature type="region of interest" description="Disordered" evidence="2">
    <location>
        <begin position="744"/>
        <end position="795"/>
    </location>
</feature>
<feature type="region of interest" description="Disordered" evidence="2">
    <location>
        <begin position="166"/>
        <end position="281"/>
    </location>
</feature>
<gene>
    <name evidence="3" type="ORF">PHLCEN_2v4735</name>
</gene>
<feature type="region of interest" description="Disordered" evidence="2">
    <location>
        <begin position="507"/>
        <end position="537"/>
    </location>
</feature>
<feature type="region of interest" description="Disordered" evidence="2">
    <location>
        <begin position="568"/>
        <end position="588"/>
    </location>
</feature>
<feature type="coiled-coil region" evidence="1">
    <location>
        <begin position="41"/>
        <end position="89"/>
    </location>
</feature>
<accession>A0A2R6PJ86</accession>
<comment type="caution">
    <text evidence="3">The sequence shown here is derived from an EMBL/GenBank/DDBJ whole genome shotgun (WGS) entry which is preliminary data.</text>
</comment>
<feature type="region of interest" description="Disordered" evidence="2">
    <location>
        <begin position="474"/>
        <end position="493"/>
    </location>
</feature>
<reference evidence="3 4" key="1">
    <citation type="submission" date="2018-02" db="EMBL/GenBank/DDBJ databases">
        <title>Genome sequence of the basidiomycete white-rot fungus Phlebia centrifuga.</title>
        <authorList>
            <person name="Granchi Z."/>
            <person name="Peng M."/>
            <person name="de Vries R.P."/>
            <person name="Hilden K."/>
            <person name="Makela M.R."/>
            <person name="Grigoriev I."/>
            <person name="Riley R."/>
        </authorList>
    </citation>
    <scope>NUCLEOTIDE SEQUENCE [LARGE SCALE GENOMIC DNA]</scope>
    <source>
        <strain evidence="3 4">FBCC195</strain>
    </source>
</reference>
<dbReference type="STRING" id="98765.A0A2R6PJ86"/>
<feature type="compositionally biased region" description="Basic and acidic residues" evidence="2">
    <location>
        <begin position="333"/>
        <end position="343"/>
    </location>
</feature>
<feature type="compositionally biased region" description="Polar residues" evidence="2">
    <location>
        <begin position="483"/>
        <end position="492"/>
    </location>
</feature>
<feature type="region of interest" description="Disordered" evidence="2">
    <location>
        <begin position="308"/>
        <end position="350"/>
    </location>
</feature>
<evidence type="ECO:0000256" key="2">
    <source>
        <dbReference type="SAM" id="MobiDB-lite"/>
    </source>
</evidence>
<feature type="compositionally biased region" description="Polar residues" evidence="2">
    <location>
        <begin position="199"/>
        <end position="216"/>
    </location>
</feature>
<feature type="compositionally biased region" description="Low complexity" evidence="2">
    <location>
        <begin position="757"/>
        <end position="773"/>
    </location>
</feature>
<evidence type="ECO:0000313" key="4">
    <source>
        <dbReference type="Proteomes" id="UP000186601"/>
    </source>
</evidence>
<evidence type="ECO:0000256" key="1">
    <source>
        <dbReference type="SAM" id="Coils"/>
    </source>
</evidence>
<sequence length="864" mass="93532">MNNEIADLTHHTTLEALKQAEEKLSHLSAQNARFVGTDSRLATALQEKDDIQQERDSATQRARMAEARVVSLKEKCSKFQAQVGRLREDLDMQRTYRHEMSDEVLSDARTRLHQLQQLNLGHSAMADDSEVSKVLESLVADNEALKHDNAELQNLLAETREDLRAVQEEVEERRASDTPYHRHRFNESGGSSAYHDHSPISSTFNFGTAPTSSTMHSAFGRSKAGPSSDRRALSAERGTGRGIEPLTPETTRRSFSPADSAMPSGSKLASTSQSRSRYAHSHLSLELDEHDSESERPRAQKPLLLLTRSRAVQTDDTGSTNNLLAPSPIPRSFGDHMSSHDGQSDSSSLIDSNPSVVGVIVERVALLLNRLVQADALTLTNRLKRQRLLGADVSHLSRNTVTGILNDSNTLRVQFRSFLEDEKVVTTCTRRDLRALFKLFKDMFTEMGQLRVTLNDVILDPTVAGKVSDMAMHPSKANPAAGEQSSATTSSGPGWIAPISKFLGLPTSSGKDEAATRALSPPARTNSQVRDRPPPRIVPKREAALSASAMTVNVEFSGVGVGRAVTSTSAQPGQMVPTSSSSTQISATSGDSAKSLMDIFAGAPRPAEADPWIVVPKPQRGALRGRRFDIAGGATIGRSTMRTASGAVFGNGTGRLSRAVDAVIDQTQHTSPTFTEGQEERDTVSNTLLERTLRPRGLSDSSIHTTFMNHANEEEPIHSSPDGARPDRQSVLQALTRRVQGFRLGGSSFISPNRPFSAAAPPSGPSEGSSSISRPHTPTNRNAASPPSTANVPIRRPTARAISPAGGSLFQSLNISSWAASALPSDPPELDSEDDEPHPAPGFHPSRVREEAVLNRDWVRGREV</sequence>